<evidence type="ECO:0000256" key="2">
    <source>
        <dbReference type="ARBA" id="ARBA00023015"/>
    </source>
</evidence>
<keyword evidence="2" id="KW-0805">Transcription regulation</keyword>
<dbReference type="Proteomes" id="UP000666240">
    <property type="component" value="Unassembled WGS sequence"/>
</dbReference>
<dbReference type="RefSeq" id="WP_209337200.1">
    <property type="nucleotide sequence ID" value="NZ_JAGIYY010000011.1"/>
</dbReference>
<keyword evidence="4" id="KW-0010">Activator</keyword>
<name>A0A8J7RSF0_9HYPH</name>
<dbReference type="Gene3D" id="3.40.190.10">
    <property type="entry name" value="Periplasmic binding protein-like II"/>
    <property type="match status" value="2"/>
</dbReference>
<feature type="domain" description="HTH lysR-type" evidence="6">
    <location>
        <begin position="5"/>
        <end position="62"/>
    </location>
</feature>
<dbReference type="PROSITE" id="PS50931">
    <property type="entry name" value="HTH_LYSR"/>
    <property type="match status" value="1"/>
</dbReference>
<evidence type="ECO:0000313" key="7">
    <source>
        <dbReference type="EMBL" id="MBP0441174.1"/>
    </source>
</evidence>
<keyword evidence="5" id="KW-0804">Transcription</keyword>
<evidence type="ECO:0000256" key="3">
    <source>
        <dbReference type="ARBA" id="ARBA00023125"/>
    </source>
</evidence>
<dbReference type="FunFam" id="1.10.10.10:FF:000001">
    <property type="entry name" value="LysR family transcriptional regulator"/>
    <property type="match status" value="1"/>
</dbReference>
<organism evidence="7 8">
    <name type="scientific">Tianweitania sediminis</name>
    <dbReference type="NCBI Taxonomy" id="1502156"/>
    <lineage>
        <taxon>Bacteria</taxon>
        <taxon>Pseudomonadati</taxon>
        <taxon>Pseudomonadota</taxon>
        <taxon>Alphaproteobacteria</taxon>
        <taxon>Hyphomicrobiales</taxon>
        <taxon>Phyllobacteriaceae</taxon>
        <taxon>Tianweitania</taxon>
    </lineage>
</organism>
<proteinExistence type="inferred from homology"/>
<evidence type="ECO:0000256" key="5">
    <source>
        <dbReference type="ARBA" id="ARBA00023163"/>
    </source>
</evidence>
<dbReference type="SUPFAM" id="SSF53850">
    <property type="entry name" value="Periplasmic binding protein-like II"/>
    <property type="match status" value="1"/>
</dbReference>
<dbReference type="Pfam" id="PF00126">
    <property type="entry name" value="HTH_1"/>
    <property type="match status" value="1"/>
</dbReference>
<evidence type="ECO:0000259" key="6">
    <source>
        <dbReference type="PROSITE" id="PS50931"/>
    </source>
</evidence>
<keyword evidence="8" id="KW-1185">Reference proteome</keyword>
<comment type="caution">
    <text evidence="7">The sequence shown here is derived from an EMBL/GenBank/DDBJ whole genome shotgun (WGS) entry which is preliminary data.</text>
</comment>
<dbReference type="GO" id="GO:0003700">
    <property type="term" value="F:DNA-binding transcription factor activity"/>
    <property type="evidence" value="ECO:0007669"/>
    <property type="project" value="InterPro"/>
</dbReference>
<dbReference type="PANTHER" id="PTHR30346">
    <property type="entry name" value="TRANSCRIPTIONAL DUAL REGULATOR HCAR-RELATED"/>
    <property type="match status" value="1"/>
</dbReference>
<dbReference type="SUPFAM" id="SSF46785">
    <property type="entry name" value="Winged helix' DNA-binding domain"/>
    <property type="match status" value="1"/>
</dbReference>
<dbReference type="InterPro" id="IPR000847">
    <property type="entry name" value="LysR_HTH_N"/>
</dbReference>
<protein>
    <submittedName>
        <fullName evidence="7">Hydrogen peroxide-inducible genes activator</fullName>
    </submittedName>
</protein>
<evidence type="ECO:0000256" key="4">
    <source>
        <dbReference type="ARBA" id="ARBA00023159"/>
    </source>
</evidence>
<dbReference type="EMBL" id="JAGIYY010000011">
    <property type="protein sequence ID" value="MBP0441174.1"/>
    <property type="molecule type" value="Genomic_DNA"/>
</dbReference>
<dbReference type="InterPro" id="IPR036390">
    <property type="entry name" value="WH_DNA-bd_sf"/>
</dbReference>
<dbReference type="Gene3D" id="1.10.10.10">
    <property type="entry name" value="Winged helix-like DNA-binding domain superfamily/Winged helix DNA-binding domain"/>
    <property type="match status" value="1"/>
</dbReference>
<dbReference type="GO" id="GO:0003677">
    <property type="term" value="F:DNA binding"/>
    <property type="evidence" value="ECO:0007669"/>
    <property type="project" value="UniProtKB-KW"/>
</dbReference>
<reference evidence="7" key="1">
    <citation type="submission" date="2021-03" db="EMBL/GenBank/DDBJ databases">
        <title>Genome sequencing and assembly of Tianweitania sediminis.</title>
        <authorList>
            <person name="Chhetri G."/>
        </authorList>
    </citation>
    <scope>NUCLEOTIDE SEQUENCE</scope>
    <source>
        <strain evidence="7">Z8</strain>
    </source>
</reference>
<dbReference type="InterPro" id="IPR005119">
    <property type="entry name" value="LysR_subst-bd"/>
</dbReference>
<evidence type="ECO:0000313" key="8">
    <source>
        <dbReference type="Proteomes" id="UP000666240"/>
    </source>
</evidence>
<accession>A0A8J7RSF0</accession>
<dbReference type="InterPro" id="IPR036388">
    <property type="entry name" value="WH-like_DNA-bd_sf"/>
</dbReference>
<dbReference type="GO" id="GO:0032993">
    <property type="term" value="C:protein-DNA complex"/>
    <property type="evidence" value="ECO:0007669"/>
    <property type="project" value="TreeGrafter"/>
</dbReference>
<gene>
    <name evidence="7" type="ORF">J5Y06_21205</name>
</gene>
<evidence type="ECO:0000256" key="1">
    <source>
        <dbReference type="ARBA" id="ARBA00009437"/>
    </source>
</evidence>
<sequence length="303" mass="33454">MSFRPSFRQLEYVVALHDLRHFAKAARHCNVSQPTLSVQIALVEHGLETPLFERTSSQVIATPAGERLARGARVLLASRDELLSDLSSQAKALGGTIRLGTPPTFGPYFLSRLLPKLHEQYSALQVYIREDNPTAIESLVADGSLDCGLGPSPERAGLSFSRIGREKLYLGVPAEHDLARLASVSLRDLAGEKLLALGRGHRLLENVRHLAEASGARIVDDFEGTSLDAIRQMVSIGMGLSVFPELYARAEFRPQDDVRLIEFGDWNEQREVGLYWREASGRERHFHALAEAANRVGALLGLR</sequence>
<dbReference type="PRINTS" id="PR00039">
    <property type="entry name" value="HTHLYSR"/>
</dbReference>
<comment type="similarity">
    <text evidence="1">Belongs to the LysR transcriptional regulatory family.</text>
</comment>
<keyword evidence="3" id="KW-0238">DNA-binding</keyword>
<dbReference type="PANTHER" id="PTHR30346:SF26">
    <property type="entry name" value="HYDROGEN PEROXIDE-INDUCIBLE GENES ACTIVATOR"/>
    <property type="match status" value="1"/>
</dbReference>
<dbReference type="CDD" id="cd08411">
    <property type="entry name" value="PBP2_OxyR"/>
    <property type="match status" value="1"/>
</dbReference>
<dbReference type="AlphaFoldDB" id="A0A8J7RSF0"/>
<dbReference type="Pfam" id="PF03466">
    <property type="entry name" value="LysR_substrate"/>
    <property type="match status" value="1"/>
</dbReference>